<dbReference type="Pfam" id="PF13563">
    <property type="entry name" value="2_5_RNA_ligase2"/>
    <property type="match status" value="1"/>
</dbReference>
<dbReference type="GO" id="GO:0016874">
    <property type="term" value="F:ligase activity"/>
    <property type="evidence" value="ECO:0007669"/>
    <property type="project" value="UniProtKB-KW"/>
</dbReference>
<keyword evidence="4" id="KW-1185">Reference proteome</keyword>
<feature type="short sequence motif" description="HXTX 2" evidence="2">
    <location>
        <begin position="132"/>
        <end position="135"/>
    </location>
</feature>
<comment type="function">
    <text evidence="2">Hydrolyzes RNA 2',3'-cyclic phosphodiester to an RNA 2'-phosphomonoester.</text>
</comment>
<dbReference type="SUPFAM" id="SSF55144">
    <property type="entry name" value="LigT-like"/>
    <property type="match status" value="1"/>
</dbReference>
<organism evidence="3 4">
    <name type="scientific">Paenibacillus catalpae</name>
    <dbReference type="NCBI Taxonomy" id="1045775"/>
    <lineage>
        <taxon>Bacteria</taxon>
        <taxon>Bacillati</taxon>
        <taxon>Bacillota</taxon>
        <taxon>Bacilli</taxon>
        <taxon>Bacillales</taxon>
        <taxon>Paenibacillaceae</taxon>
        <taxon>Paenibacillus</taxon>
    </lineage>
</organism>
<keyword evidence="3" id="KW-0436">Ligase</keyword>
<dbReference type="GO" id="GO:0004113">
    <property type="term" value="F:2',3'-cyclic-nucleotide 3'-phosphodiesterase activity"/>
    <property type="evidence" value="ECO:0007669"/>
    <property type="project" value="InterPro"/>
</dbReference>
<dbReference type="EC" id="3.1.4.58" evidence="2"/>
<gene>
    <name evidence="3" type="ORF">SAMN05216378_2589</name>
</gene>
<dbReference type="Proteomes" id="UP000198855">
    <property type="component" value="Unassembled WGS sequence"/>
</dbReference>
<keyword evidence="1 2" id="KW-0378">Hydrolase</keyword>
<dbReference type="InterPro" id="IPR004175">
    <property type="entry name" value="RNA_CPDase"/>
</dbReference>
<reference evidence="4" key="1">
    <citation type="submission" date="2016-10" db="EMBL/GenBank/DDBJ databases">
        <authorList>
            <person name="Varghese N."/>
            <person name="Submissions S."/>
        </authorList>
    </citation>
    <scope>NUCLEOTIDE SEQUENCE [LARGE SCALE GENOMIC DNA]</scope>
    <source>
        <strain evidence="4">CGMCC 1.10784</strain>
    </source>
</reference>
<dbReference type="InterPro" id="IPR009097">
    <property type="entry name" value="Cyclic_Pdiesterase"/>
</dbReference>
<feature type="active site" description="Proton acceptor" evidence="2">
    <location>
        <position position="132"/>
    </location>
</feature>
<dbReference type="AlphaFoldDB" id="A0A1I1YGU4"/>
<evidence type="ECO:0000256" key="1">
    <source>
        <dbReference type="ARBA" id="ARBA00022801"/>
    </source>
</evidence>
<dbReference type="EMBL" id="FOMT01000002">
    <property type="protein sequence ID" value="SFE17333.1"/>
    <property type="molecule type" value="Genomic_DNA"/>
</dbReference>
<evidence type="ECO:0000256" key="2">
    <source>
        <dbReference type="HAMAP-Rule" id="MF_01940"/>
    </source>
</evidence>
<evidence type="ECO:0000313" key="4">
    <source>
        <dbReference type="Proteomes" id="UP000198855"/>
    </source>
</evidence>
<dbReference type="STRING" id="1045775.SAMN05216378_2589"/>
<evidence type="ECO:0000313" key="3">
    <source>
        <dbReference type="EMBL" id="SFE17333.1"/>
    </source>
</evidence>
<dbReference type="NCBIfam" id="TIGR02258">
    <property type="entry name" value="2_5_ligase"/>
    <property type="match status" value="1"/>
</dbReference>
<dbReference type="PANTHER" id="PTHR35561">
    <property type="entry name" value="RNA 2',3'-CYCLIC PHOSPHODIESTERASE"/>
    <property type="match status" value="1"/>
</dbReference>
<comment type="similarity">
    <text evidence="2">Belongs to the 2H phosphoesterase superfamily. ThpR family.</text>
</comment>
<dbReference type="Gene3D" id="3.90.1140.10">
    <property type="entry name" value="Cyclic phosphodiesterase"/>
    <property type="match status" value="1"/>
</dbReference>
<dbReference type="HAMAP" id="MF_01940">
    <property type="entry name" value="RNA_CPDase"/>
    <property type="match status" value="1"/>
</dbReference>
<comment type="catalytic activity">
    <reaction evidence="2">
        <text>a 3'-end 2',3'-cyclophospho-ribonucleotide-RNA + H2O = a 3'-end 2'-phospho-ribonucleotide-RNA + H(+)</text>
        <dbReference type="Rhea" id="RHEA:11828"/>
        <dbReference type="Rhea" id="RHEA-COMP:10464"/>
        <dbReference type="Rhea" id="RHEA-COMP:17353"/>
        <dbReference type="ChEBI" id="CHEBI:15377"/>
        <dbReference type="ChEBI" id="CHEBI:15378"/>
        <dbReference type="ChEBI" id="CHEBI:83064"/>
        <dbReference type="ChEBI" id="CHEBI:173113"/>
        <dbReference type="EC" id="3.1.4.58"/>
    </reaction>
</comment>
<feature type="active site" description="Proton donor" evidence="2">
    <location>
        <position position="44"/>
    </location>
</feature>
<accession>A0A1I1YGU4</accession>
<dbReference type="PANTHER" id="PTHR35561:SF1">
    <property type="entry name" value="RNA 2',3'-CYCLIC PHOSPHODIESTERASE"/>
    <property type="match status" value="1"/>
</dbReference>
<sequence>MAENIRIFTAITIPENITGQIVSHLPDWRTQLPFQRWVDPRDLHVTLHFIGDMPISSIPVIQAAMQETASRIRAFPLELSKLGSFGRVERPSVLWLGLKELPDELLKLHQLLGEFLHSAINYTPETRPYRPHVTLARKYNADEPCKTDQLQKLSSSFLQHQTAFDASGITLYQTRLGERPMYEPLAVISFDK</sequence>
<dbReference type="GO" id="GO:0008664">
    <property type="term" value="F:RNA 2',3'-cyclic 3'-phosphodiesterase activity"/>
    <property type="evidence" value="ECO:0007669"/>
    <property type="project" value="UniProtKB-EC"/>
</dbReference>
<protein>
    <recommendedName>
        <fullName evidence="2">RNA 2',3'-cyclic phosphodiesterase</fullName>
        <shortName evidence="2">RNA 2',3'-CPDase</shortName>
        <ecNumber evidence="2">3.1.4.58</ecNumber>
    </recommendedName>
</protein>
<proteinExistence type="inferred from homology"/>
<dbReference type="RefSeq" id="WP_175532837.1">
    <property type="nucleotide sequence ID" value="NZ_FOMT01000002.1"/>
</dbReference>
<name>A0A1I1YGU4_9BACL</name>
<feature type="short sequence motif" description="HXTX 1" evidence="2">
    <location>
        <begin position="44"/>
        <end position="47"/>
    </location>
</feature>